<gene>
    <name evidence="3" type="ORF">BJ085DRAFT_37797</name>
</gene>
<comment type="similarity">
    <text evidence="1">Belongs to the EFR3 family.</text>
</comment>
<organism evidence="3 4">
    <name type="scientific">Dimargaris cristalligena</name>
    <dbReference type="NCBI Taxonomy" id="215637"/>
    <lineage>
        <taxon>Eukaryota</taxon>
        <taxon>Fungi</taxon>
        <taxon>Fungi incertae sedis</taxon>
        <taxon>Zoopagomycota</taxon>
        <taxon>Kickxellomycotina</taxon>
        <taxon>Dimargaritomycetes</taxon>
        <taxon>Dimargaritales</taxon>
        <taxon>Dimargaritaceae</taxon>
        <taxon>Dimargaris</taxon>
    </lineage>
</organism>
<protein>
    <recommendedName>
        <fullName evidence="5">Protein EFR3</fullName>
    </recommendedName>
</protein>
<dbReference type="InterPro" id="IPR039786">
    <property type="entry name" value="EFR3"/>
</dbReference>
<evidence type="ECO:0000256" key="2">
    <source>
        <dbReference type="SAM" id="MobiDB-lite"/>
    </source>
</evidence>
<dbReference type="AlphaFoldDB" id="A0A4P9ZY94"/>
<feature type="compositionally biased region" description="Low complexity" evidence="2">
    <location>
        <begin position="347"/>
        <end position="364"/>
    </location>
</feature>
<dbReference type="GO" id="GO:0072659">
    <property type="term" value="P:protein localization to plasma membrane"/>
    <property type="evidence" value="ECO:0007669"/>
    <property type="project" value="InterPro"/>
</dbReference>
<proteinExistence type="inferred from homology"/>
<sequence length="1207" mass="131505">MPAPPSESTPTSPDGSAHHSLFHVDRFPIMRRYIKHATLVENCYPYPATADSKPKSNELSYLVFYANSKPAKLAKVGVYLERKIQRELYKRKPHEVEVSLEIFNALLKACQSDLNYFTKSILNSLWSIFLTDNLDLIWAATNTFVKFCQQHNGSTLGIDLRLRATYNMLISKFASFALYDQASADLTAKYCFLGLRAINAVISSEATQISDSHRELEAVLPAILKNLTGVWPTEGEKAHRKLQWTYVQSLGMQNPSVNPDIVSALAWITLKDMVENGNSLNSRFLVAQTIGFINLSNPQWHPSEPIIHLFSHIMASLKPQYRFVLVSELLQELGQVDLSLNAAPAGAPDASSSSVGLNSTTSPSENPGPDGGAGALAESTQSRLEKSYLQAPKKLSLARLLSSLLNGRYTLVGLSVLEILDTLLRHLVVNVLLQDEEEIQIARMQGPSLRQSASLDRFNFAINGQARSDTRSVGQMAGRGPSSSAMVSGGAPSQTSRLSSDQGRSSGTSPPPGPTAPCTIHTDSQQPCSCSRLALGSVVLGSPPLGKSRSSLGPGAHFGSINSGRYFGSSSCPPGHQGTGGSSSGTDPMMMTTIPVRIGDIISELITAVGGLGTHTYYAEQIADIVVHTMEELQIPDESWGDESVTSNSSAYRERLIPHSLSTGEAASARQLAKLRIALLQAVSCVLRTNVQAHIHQPSMIVSTTSLSLIAPTTFLFAEASINVRLHYVQFVIDILYHQNAEYYRNSNTMLVAAFGRPDDGSEVDGESRATPLLPNRSRPGSSGHILQSRRASLIDIESRSQFHRALFNYAMQPSSVGNDVIGIGVILMLLLQRYTHEELVLVLPMMLKLQTFARELKSALAVYLNTMIVMYLLYAAQTFGIPALVDYTEDLIRRRRAVNLWDAVVEGCLLAPRLENIQYHLFELSLVNSETGTIRTLTSSTTNTSSGDSALAAAMTTPLNTRDSPTGDGPPSIPLSVATGLSEFHFEPELLVSVSKVFECLSACKQLLREYPDLQDRLTSNYPAVERPGLLNKQRTTRRMSSRSQIRASLNLDALKGGATRSLLLPPSQLGQSNVSGSPVTSRTTLLSPPTTLGSATDGTSISNAPISNISARNSLEGHPYQEHENVRVENLREALYAQMGGPDSSEQDDTDSELQTQSLTRGTFPRENRRTEIRDVLNSIGITSHESKHIQGGLLAHTPDFNHRM</sequence>
<reference evidence="4" key="1">
    <citation type="journal article" date="2018" name="Nat. Microbiol.">
        <title>Leveraging single-cell genomics to expand the fungal tree of life.</title>
        <authorList>
            <person name="Ahrendt S.R."/>
            <person name="Quandt C.A."/>
            <person name="Ciobanu D."/>
            <person name="Clum A."/>
            <person name="Salamov A."/>
            <person name="Andreopoulos B."/>
            <person name="Cheng J.F."/>
            <person name="Woyke T."/>
            <person name="Pelin A."/>
            <person name="Henrissat B."/>
            <person name="Reynolds N.K."/>
            <person name="Benny G.L."/>
            <person name="Smith M.E."/>
            <person name="James T.Y."/>
            <person name="Grigoriev I.V."/>
        </authorList>
    </citation>
    <scope>NUCLEOTIDE SEQUENCE [LARGE SCALE GENOMIC DNA]</scope>
    <source>
        <strain evidence="4">RSA 468</strain>
    </source>
</reference>
<keyword evidence="4" id="KW-1185">Reference proteome</keyword>
<name>A0A4P9ZY94_9FUNG</name>
<evidence type="ECO:0008006" key="5">
    <source>
        <dbReference type="Google" id="ProtNLM"/>
    </source>
</evidence>
<dbReference type="PANTHER" id="PTHR47766:SF1">
    <property type="entry name" value="PROTEIN EFR3"/>
    <property type="match status" value="1"/>
</dbReference>
<dbReference type="EMBL" id="ML002452">
    <property type="protein sequence ID" value="RKP37740.1"/>
    <property type="molecule type" value="Genomic_DNA"/>
</dbReference>
<dbReference type="Pfam" id="PF21072">
    <property type="entry name" value="EFR3"/>
    <property type="match status" value="1"/>
</dbReference>
<dbReference type="PANTHER" id="PTHR47766">
    <property type="entry name" value="PROTEIN EFR3"/>
    <property type="match status" value="1"/>
</dbReference>
<accession>A0A4P9ZY94</accession>
<feature type="compositionally biased region" description="Polar residues" evidence="2">
    <location>
        <begin position="481"/>
        <end position="502"/>
    </location>
</feature>
<feature type="region of interest" description="Disordered" evidence="2">
    <location>
        <begin position="347"/>
        <end position="377"/>
    </location>
</feature>
<dbReference type="Proteomes" id="UP000268162">
    <property type="component" value="Unassembled WGS sequence"/>
</dbReference>
<evidence type="ECO:0000256" key="1">
    <source>
        <dbReference type="ARBA" id="ARBA00010216"/>
    </source>
</evidence>
<evidence type="ECO:0000313" key="4">
    <source>
        <dbReference type="Proteomes" id="UP000268162"/>
    </source>
</evidence>
<feature type="region of interest" description="Disordered" evidence="2">
    <location>
        <begin position="759"/>
        <end position="785"/>
    </location>
</feature>
<evidence type="ECO:0000313" key="3">
    <source>
        <dbReference type="EMBL" id="RKP37740.1"/>
    </source>
</evidence>
<feature type="region of interest" description="Disordered" evidence="2">
    <location>
        <begin position="469"/>
        <end position="523"/>
    </location>
</feature>
<feature type="region of interest" description="Disordered" evidence="2">
    <location>
        <begin position="1141"/>
        <end position="1172"/>
    </location>
</feature>
<dbReference type="STRING" id="215637.A0A4P9ZY94"/>
<dbReference type="InterPro" id="IPR049150">
    <property type="entry name" value="EFR3_HEAT-like_rpt"/>
</dbReference>
<feature type="compositionally biased region" description="Low complexity" evidence="2">
    <location>
        <begin position="1064"/>
        <end position="1094"/>
    </location>
</feature>
<feature type="region of interest" description="Disordered" evidence="2">
    <location>
        <begin position="1064"/>
        <end position="1105"/>
    </location>
</feature>